<comment type="caution">
    <text evidence="1">The sequence shown here is derived from an EMBL/GenBank/DDBJ whole genome shotgun (WGS) entry which is preliminary data.</text>
</comment>
<dbReference type="EMBL" id="SJPW01000004">
    <property type="protein sequence ID" value="TWU54794.1"/>
    <property type="molecule type" value="Genomic_DNA"/>
</dbReference>
<dbReference type="AlphaFoldDB" id="A0A5C6F2F2"/>
<reference evidence="1 2" key="1">
    <citation type="submission" date="2019-02" db="EMBL/GenBank/DDBJ databases">
        <title>Deep-cultivation of Planctomycetes and their phenomic and genomic characterization uncovers novel biology.</title>
        <authorList>
            <person name="Wiegand S."/>
            <person name="Jogler M."/>
            <person name="Boedeker C."/>
            <person name="Pinto D."/>
            <person name="Vollmers J."/>
            <person name="Rivas-Marin E."/>
            <person name="Kohn T."/>
            <person name="Peeters S.H."/>
            <person name="Heuer A."/>
            <person name="Rast P."/>
            <person name="Oberbeckmann S."/>
            <person name="Bunk B."/>
            <person name="Jeske O."/>
            <person name="Meyerdierks A."/>
            <person name="Storesund J.E."/>
            <person name="Kallscheuer N."/>
            <person name="Luecker S."/>
            <person name="Lage O.M."/>
            <person name="Pohl T."/>
            <person name="Merkel B.J."/>
            <person name="Hornburger P."/>
            <person name="Mueller R.-W."/>
            <person name="Bruemmer F."/>
            <person name="Labrenz M."/>
            <person name="Spormann A.M."/>
            <person name="Op Den Camp H."/>
            <person name="Overmann J."/>
            <person name="Amann R."/>
            <person name="Jetten M.S.M."/>
            <person name="Mascher T."/>
            <person name="Medema M.H."/>
            <person name="Devos D.P."/>
            <person name="Kaster A.-K."/>
            <person name="Ovreas L."/>
            <person name="Rohde M."/>
            <person name="Galperin M.Y."/>
            <person name="Jogler C."/>
        </authorList>
    </citation>
    <scope>NUCLEOTIDE SEQUENCE [LARGE SCALE GENOMIC DNA]</scope>
    <source>
        <strain evidence="1 2">Poly51</strain>
    </source>
</reference>
<dbReference type="Proteomes" id="UP000318288">
    <property type="component" value="Unassembled WGS sequence"/>
</dbReference>
<organism evidence="1 2">
    <name type="scientific">Rubripirellula tenax</name>
    <dbReference type="NCBI Taxonomy" id="2528015"/>
    <lineage>
        <taxon>Bacteria</taxon>
        <taxon>Pseudomonadati</taxon>
        <taxon>Planctomycetota</taxon>
        <taxon>Planctomycetia</taxon>
        <taxon>Pirellulales</taxon>
        <taxon>Pirellulaceae</taxon>
        <taxon>Rubripirellula</taxon>
    </lineage>
</organism>
<gene>
    <name evidence="1" type="ORF">Poly51_35130</name>
</gene>
<accession>A0A5C6F2F2</accession>
<evidence type="ECO:0000313" key="1">
    <source>
        <dbReference type="EMBL" id="TWU54794.1"/>
    </source>
</evidence>
<dbReference type="RefSeq" id="WP_146458947.1">
    <property type="nucleotide sequence ID" value="NZ_SJPW01000004.1"/>
</dbReference>
<keyword evidence="2" id="KW-1185">Reference proteome</keyword>
<protein>
    <submittedName>
        <fullName evidence="1">Uncharacterized protein</fullName>
    </submittedName>
</protein>
<proteinExistence type="predicted"/>
<name>A0A5C6F2F2_9BACT</name>
<sequence>MASTQQFAEGTSDAGTSDQQWIKFLSGLPTDKEEPERARKFRAAVQEMSLAGKADELRSLYGHASKCTFDLHDSNMFAYAVELLDDTTITAMTCELRRIADRWPTGLVGPVTNRLQTNL</sequence>
<evidence type="ECO:0000313" key="2">
    <source>
        <dbReference type="Proteomes" id="UP000318288"/>
    </source>
</evidence>